<dbReference type="AlphaFoldDB" id="A0A1X7MU76"/>
<protein>
    <recommendedName>
        <fullName evidence="1">Zinc-ribbon domain-containing protein</fullName>
    </recommendedName>
</protein>
<dbReference type="EMBL" id="FXBL01000004">
    <property type="protein sequence ID" value="SMH27503.1"/>
    <property type="molecule type" value="Genomic_DNA"/>
</dbReference>
<dbReference type="Pfam" id="PF15887">
    <property type="entry name" value="Peptidase_Mx"/>
    <property type="match status" value="1"/>
</dbReference>
<evidence type="ECO:0000259" key="1">
    <source>
        <dbReference type="Pfam" id="PF10005"/>
    </source>
</evidence>
<dbReference type="InterPro" id="IPR011201">
    <property type="entry name" value="Zinc-ribbon_6_bact"/>
</dbReference>
<feature type="domain" description="Zinc-ribbon" evidence="1">
    <location>
        <begin position="3"/>
        <end position="78"/>
    </location>
</feature>
<sequence>MKLFSCPSCGQRLYFENSRCLACGSEVLYDPDAAEFVLLGSDNFACLNADEALCNWRALGPQAFCRACALNKTIPDLSIEGNRDRWIRVEAAKRRLVYALLSFGLEVRPKQTPDEEAGIAFDFLGDPIGGGPGGEKILTGHDNGVITLNVAEADSVEREKMRIAMGETYRTLLGHFRHEIGHYYWDRLIRDDPTRLASFREIFGDETADYEQALQNHYANPPAPGWQENHITAYAASHPWEDWAETWAHYLHIVDTLEMSDSLGMSISALQANAEELLIPEADGDDGAAPPPGPTGSPFDQVLERWIVLSNASNSINRCMGLPDLYPFVISKNVAAKLAFVDELLCRT</sequence>
<dbReference type="OrthoDB" id="256753at2"/>
<name>A0A1X7MU76_9HYPH</name>
<reference evidence="3" key="1">
    <citation type="submission" date="2017-04" db="EMBL/GenBank/DDBJ databases">
        <authorList>
            <person name="Varghese N."/>
            <person name="Submissions S."/>
        </authorList>
    </citation>
    <scope>NUCLEOTIDE SEQUENCE [LARGE SCALE GENOMIC DNA]</scope>
    <source>
        <strain evidence="3">B5P</strain>
    </source>
</reference>
<dbReference type="Proteomes" id="UP000193083">
    <property type="component" value="Unassembled WGS sequence"/>
</dbReference>
<dbReference type="PIRSF" id="PIRSF012641">
    <property type="entry name" value="UCP012641"/>
    <property type="match status" value="1"/>
</dbReference>
<proteinExistence type="predicted"/>
<gene>
    <name evidence="2" type="ORF">SAMN02982922_0540</name>
</gene>
<dbReference type="InterPro" id="IPR031321">
    <property type="entry name" value="UCP012641"/>
</dbReference>
<dbReference type="RefSeq" id="WP_085462741.1">
    <property type="nucleotide sequence ID" value="NZ_FXBL01000004.1"/>
</dbReference>
<evidence type="ECO:0000313" key="3">
    <source>
        <dbReference type="Proteomes" id="UP000193083"/>
    </source>
</evidence>
<dbReference type="Gene3D" id="3.40.390.70">
    <property type="match status" value="1"/>
</dbReference>
<evidence type="ECO:0000313" key="2">
    <source>
        <dbReference type="EMBL" id="SMH27503.1"/>
    </source>
</evidence>
<accession>A0A1X7MU76</accession>
<keyword evidence="3" id="KW-1185">Reference proteome</keyword>
<organism evidence="2 3">
    <name type="scientific">Mesorhizobium australicum</name>
    <dbReference type="NCBI Taxonomy" id="536018"/>
    <lineage>
        <taxon>Bacteria</taxon>
        <taxon>Pseudomonadati</taxon>
        <taxon>Pseudomonadota</taxon>
        <taxon>Alphaproteobacteria</taxon>
        <taxon>Hyphomicrobiales</taxon>
        <taxon>Phyllobacteriaceae</taxon>
        <taxon>Mesorhizobium</taxon>
    </lineage>
</organism>
<dbReference type="Pfam" id="PF10005">
    <property type="entry name" value="Zn_ribbon_DZR_6"/>
    <property type="match status" value="1"/>
</dbReference>